<dbReference type="EMBL" id="WBKB01000005">
    <property type="protein sequence ID" value="KAB1642725.1"/>
    <property type="molecule type" value="Genomic_DNA"/>
</dbReference>
<reference evidence="3 4" key="1">
    <citation type="submission" date="2019-09" db="EMBL/GenBank/DDBJ databases">
        <title>Phylogeny of genus Pseudoclavibacter and closely related genus.</title>
        <authorList>
            <person name="Li Y."/>
        </authorList>
    </citation>
    <scope>NUCLEOTIDE SEQUENCE [LARGE SCALE GENOMIC DNA]</scope>
    <source>
        <strain evidence="3 4">KCTC 13959</strain>
    </source>
</reference>
<comment type="caution">
    <text evidence="3">The sequence shown here is derived from an EMBL/GenBank/DDBJ whole genome shotgun (WGS) entry which is preliminary data.</text>
</comment>
<dbReference type="InterPro" id="IPR054262">
    <property type="entry name" value="DUF6993"/>
</dbReference>
<evidence type="ECO:0000259" key="2">
    <source>
        <dbReference type="Pfam" id="PF22504"/>
    </source>
</evidence>
<dbReference type="OrthoDB" id="5125712at2"/>
<organism evidence="3 4">
    <name type="scientific">Gulosibacter chungangensis</name>
    <dbReference type="NCBI Taxonomy" id="979746"/>
    <lineage>
        <taxon>Bacteria</taxon>
        <taxon>Bacillati</taxon>
        <taxon>Actinomycetota</taxon>
        <taxon>Actinomycetes</taxon>
        <taxon>Micrococcales</taxon>
        <taxon>Microbacteriaceae</taxon>
        <taxon>Gulosibacter</taxon>
    </lineage>
</organism>
<keyword evidence="1" id="KW-0732">Signal</keyword>
<dbReference type="Pfam" id="PF22504">
    <property type="entry name" value="DUF6993"/>
    <property type="match status" value="1"/>
</dbReference>
<keyword evidence="4" id="KW-1185">Reference proteome</keyword>
<feature type="chain" id="PRO_5038449672" description="DUF6993 domain-containing protein" evidence="1">
    <location>
        <begin position="33"/>
        <end position="165"/>
    </location>
</feature>
<proteinExistence type="predicted"/>
<accession>A0A7J5BAB5</accession>
<feature type="signal peptide" evidence="1">
    <location>
        <begin position="1"/>
        <end position="32"/>
    </location>
</feature>
<gene>
    <name evidence="3" type="ORF">F8O05_09725</name>
</gene>
<dbReference type="RefSeq" id="WP_158052529.1">
    <property type="nucleotide sequence ID" value="NZ_WBKB01000005.1"/>
</dbReference>
<sequence>MSANEGKPVRLVRTLSAVAMIAVAGMSLTACSLFDGDSRPGPTDGATTAATPTPEAIFVPDGGAEENKAYFDKTLQDLLDANPEAGSHEMVNALTEAGFDKSQMEVTPDKTAVDLDAAFVVVSVKMPDNMCLIGQTGTHGYASMVAEPMKSTDTCLIGKNQEIDW</sequence>
<evidence type="ECO:0000313" key="3">
    <source>
        <dbReference type="EMBL" id="KAB1642725.1"/>
    </source>
</evidence>
<feature type="domain" description="DUF6993" evidence="2">
    <location>
        <begin position="75"/>
        <end position="159"/>
    </location>
</feature>
<protein>
    <recommendedName>
        <fullName evidence="2">DUF6993 domain-containing protein</fullName>
    </recommendedName>
</protein>
<evidence type="ECO:0000313" key="4">
    <source>
        <dbReference type="Proteomes" id="UP000433493"/>
    </source>
</evidence>
<dbReference type="Proteomes" id="UP000433493">
    <property type="component" value="Unassembled WGS sequence"/>
</dbReference>
<evidence type="ECO:0000256" key="1">
    <source>
        <dbReference type="SAM" id="SignalP"/>
    </source>
</evidence>
<name>A0A7J5BAB5_9MICO</name>
<dbReference type="AlphaFoldDB" id="A0A7J5BAB5"/>
<dbReference type="PROSITE" id="PS51257">
    <property type="entry name" value="PROKAR_LIPOPROTEIN"/>
    <property type="match status" value="1"/>
</dbReference>